<dbReference type="HOGENOM" id="CLU_060721_1_0_0"/>
<evidence type="ECO:0000313" key="1">
    <source>
        <dbReference type="EMBL" id="ADW21761.1"/>
    </source>
</evidence>
<organism evidence="1 2">
    <name type="scientific">Thermus scotoductus (strain ATCC 700910 / SA-01)</name>
    <dbReference type="NCBI Taxonomy" id="743525"/>
    <lineage>
        <taxon>Bacteria</taxon>
        <taxon>Thermotogati</taxon>
        <taxon>Deinococcota</taxon>
        <taxon>Deinococci</taxon>
        <taxon>Thermales</taxon>
        <taxon>Thermaceae</taxon>
        <taxon>Thermus</taxon>
    </lineage>
</organism>
<dbReference type="RefSeq" id="WP_015717038.1">
    <property type="nucleotide sequence ID" value="NC_014974.1"/>
</dbReference>
<dbReference type="Pfam" id="PF19799">
    <property type="entry name" value="DUF6282"/>
    <property type="match status" value="1"/>
</dbReference>
<dbReference type="InterPro" id="IPR046249">
    <property type="entry name" value="DUF6282"/>
</dbReference>
<dbReference type="Gene3D" id="3.20.20.140">
    <property type="entry name" value="Metal-dependent hydrolases"/>
    <property type="match status" value="1"/>
</dbReference>
<evidence type="ECO:0008006" key="3">
    <source>
        <dbReference type="Google" id="ProtNLM"/>
    </source>
</evidence>
<dbReference type="Proteomes" id="UP000008087">
    <property type="component" value="Chromosome"/>
</dbReference>
<gene>
    <name evidence="1" type="ordered locus">TSC_c11410</name>
</gene>
<reference evidence="2" key="1">
    <citation type="submission" date="2010-03" db="EMBL/GenBank/DDBJ databases">
        <title>The genome sequence of Thermus scotoductus SA-01.</title>
        <authorList>
            <person name="Gounder K."/>
            <person name="Liesegang H."/>
            <person name="Brzuszkiewicz E."/>
            <person name="Wollherr A."/>
            <person name="Daniel R."/>
            <person name="Gottschalk G."/>
            <person name="van Heerden E."/>
            <person name="Litthauer D."/>
        </authorList>
    </citation>
    <scope>NUCLEOTIDE SEQUENCE [LARGE SCALE GENOMIC DNA]</scope>
    <source>
        <strain evidence="2">ATCC 700910 / SA-01</strain>
    </source>
</reference>
<protein>
    <recommendedName>
        <fullName evidence="3">Cytosolic protein</fullName>
    </recommendedName>
</protein>
<dbReference type="AlphaFoldDB" id="E8PQA2"/>
<dbReference type="KEGG" id="tsc:TSC_c11410"/>
<proteinExistence type="predicted"/>
<dbReference type="InterPro" id="IPR032466">
    <property type="entry name" value="Metal_Hydrolase"/>
</dbReference>
<evidence type="ECO:0000313" key="2">
    <source>
        <dbReference type="Proteomes" id="UP000008087"/>
    </source>
</evidence>
<sequence>MTPSDWARALVKGSYDLHVHVEPDLLPRKTTDLHLARRFLALGLKGFVLKSHYVPTGERAAVIRQVVPEVEAIGAVVLNHSVGGLNPLAVEVAARSGARFVWLPTVDAANELREISRLPSESRPQWARLQDELRGAGLLPPPIEVLDASGRVKPEVRAICRVVAKHDMVLATGHLSREEILKVVEVALEEGVRKLVITHPDYPTQDLPLADQKFLAAQGVYLERCLAPSWTGKVPWDKLLAAIRTVGVEQSFLSTDLGQPKNPPVEDGLALFADRLREAGFSEEETRHMAVTVPTYLARGGEA</sequence>
<name>E8PQA2_THESS</name>
<dbReference type="EMBL" id="CP001962">
    <property type="protein sequence ID" value="ADW21761.1"/>
    <property type="molecule type" value="Genomic_DNA"/>
</dbReference>
<accession>E8PQA2</accession>
<dbReference type="STRING" id="743525.TSC_c11410"/>
<dbReference type="eggNOG" id="COG1099">
    <property type="taxonomic scope" value="Bacteria"/>
</dbReference>
<reference evidence="1 2" key="2">
    <citation type="journal article" date="2011" name="BMC Genomics">
        <title>Sequence of the hyperplastic genome of the naturally competent Thermus scotoductus SA-01.</title>
        <authorList>
            <person name="Gounder K."/>
            <person name="Brzuszkiewicz E."/>
            <person name="Liesegang H."/>
            <person name="Wollherr A."/>
            <person name="Daniel R."/>
            <person name="Gottschalk G."/>
            <person name="Reva O."/>
            <person name="Kumwenda B."/>
            <person name="Srivastava M."/>
            <person name="Bricio C."/>
            <person name="Berenguer J."/>
            <person name="van Heerden E."/>
            <person name="Litthauer D."/>
        </authorList>
    </citation>
    <scope>NUCLEOTIDE SEQUENCE [LARGE SCALE GENOMIC DNA]</scope>
    <source>
        <strain evidence="2">ATCC 700910 / SA-01</strain>
    </source>
</reference>
<dbReference type="SUPFAM" id="SSF51556">
    <property type="entry name" value="Metallo-dependent hydrolases"/>
    <property type="match status" value="1"/>
</dbReference>